<dbReference type="STRING" id="651182.TOL2_C37710"/>
<gene>
    <name evidence="9" type="ordered locus">TOL2_C37710</name>
</gene>
<evidence type="ECO:0000256" key="3">
    <source>
        <dbReference type="ARBA" id="ARBA00022692"/>
    </source>
</evidence>
<dbReference type="HOGENOM" id="CLU_760174_0_0_7"/>
<dbReference type="AlphaFoldDB" id="K0NSG8"/>
<keyword evidence="3 7" id="KW-0812">Transmembrane</keyword>
<organism evidence="9 10">
    <name type="scientific">Desulfobacula toluolica (strain DSM 7467 / Tol2)</name>
    <dbReference type="NCBI Taxonomy" id="651182"/>
    <lineage>
        <taxon>Bacteria</taxon>
        <taxon>Pseudomonadati</taxon>
        <taxon>Thermodesulfobacteriota</taxon>
        <taxon>Desulfobacteria</taxon>
        <taxon>Desulfobacterales</taxon>
        <taxon>Desulfobacteraceae</taxon>
        <taxon>Desulfobacula</taxon>
    </lineage>
</organism>
<dbReference type="GO" id="GO:0005886">
    <property type="term" value="C:plasma membrane"/>
    <property type="evidence" value="ECO:0007669"/>
    <property type="project" value="UniProtKB-SubCell"/>
</dbReference>
<keyword evidence="4 7" id="KW-1133">Transmembrane helix</keyword>
<evidence type="ECO:0000256" key="5">
    <source>
        <dbReference type="ARBA" id="ARBA00023136"/>
    </source>
</evidence>
<accession>K0NSG8</accession>
<name>K0NSG8_DESTT</name>
<evidence type="ECO:0000256" key="2">
    <source>
        <dbReference type="ARBA" id="ARBA00022475"/>
    </source>
</evidence>
<feature type="transmembrane region" description="Helical" evidence="7">
    <location>
        <begin position="94"/>
        <end position="112"/>
    </location>
</feature>
<keyword evidence="2" id="KW-1003">Cell membrane</keyword>
<dbReference type="EMBL" id="FO203503">
    <property type="protein sequence ID" value="CCK81927.1"/>
    <property type="molecule type" value="Genomic_DNA"/>
</dbReference>
<proteinExistence type="inferred from homology"/>
<evidence type="ECO:0000256" key="7">
    <source>
        <dbReference type="SAM" id="Phobius"/>
    </source>
</evidence>
<feature type="transmembrane region" description="Helical" evidence="7">
    <location>
        <begin position="71"/>
        <end position="88"/>
    </location>
</feature>
<evidence type="ECO:0000313" key="9">
    <source>
        <dbReference type="EMBL" id="CCK81927.1"/>
    </source>
</evidence>
<dbReference type="Pfam" id="PF13515">
    <property type="entry name" value="FUSC_2"/>
    <property type="match status" value="1"/>
</dbReference>
<feature type="transmembrane region" description="Helical" evidence="7">
    <location>
        <begin position="143"/>
        <end position="162"/>
    </location>
</feature>
<dbReference type="PANTHER" id="PTHR30509">
    <property type="entry name" value="P-HYDROXYBENZOIC ACID EFFLUX PUMP SUBUNIT-RELATED"/>
    <property type="match status" value="1"/>
</dbReference>
<keyword evidence="10" id="KW-1185">Reference proteome</keyword>
<reference evidence="9 10" key="1">
    <citation type="journal article" date="2013" name="Environ. Microbiol.">
        <title>Complete genome, catabolic sub-proteomes and key-metabolites of Desulfobacula toluolica Tol2, a marine, aromatic compound-degrading, sulfate-reducing bacterium.</title>
        <authorList>
            <person name="Wohlbrand L."/>
            <person name="Jacob J.H."/>
            <person name="Kube M."/>
            <person name="Mussmann M."/>
            <person name="Jarling R."/>
            <person name="Beck A."/>
            <person name="Amann R."/>
            <person name="Wilkes H."/>
            <person name="Reinhardt R."/>
            <person name="Rabus R."/>
        </authorList>
    </citation>
    <scope>NUCLEOTIDE SEQUENCE [LARGE SCALE GENOMIC DNA]</scope>
    <source>
        <strain evidence="10">DSM 7467 / Tol2</strain>
    </source>
</reference>
<dbReference type="InterPro" id="IPR049453">
    <property type="entry name" value="Memb_transporter_dom"/>
</dbReference>
<feature type="transmembrane region" description="Helical" evidence="7">
    <location>
        <begin position="117"/>
        <end position="137"/>
    </location>
</feature>
<comment type="similarity">
    <text evidence="6">Belongs to the YccS/YhfK family.</text>
</comment>
<evidence type="ECO:0000259" key="8">
    <source>
        <dbReference type="Pfam" id="PF13515"/>
    </source>
</evidence>
<dbReference type="Proteomes" id="UP000007347">
    <property type="component" value="Chromosome"/>
</dbReference>
<evidence type="ECO:0000256" key="1">
    <source>
        <dbReference type="ARBA" id="ARBA00004651"/>
    </source>
</evidence>
<evidence type="ECO:0000313" key="10">
    <source>
        <dbReference type="Proteomes" id="UP000007347"/>
    </source>
</evidence>
<keyword evidence="5 7" id="KW-0472">Membrane</keyword>
<feature type="domain" description="Integral membrane bound transporter" evidence="8">
    <location>
        <begin position="32"/>
        <end position="155"/>
    </location>
</feature>
<sequence length="364" mass="40492">MTTPAIVKLRKELRFNSPVFRHALRSAFAVTLAIAASHILNLHHGIWLPISVLVIMRPSLGGTLRIGWNRLLGTVIGASIGIGMLLSLGEHHGILIPLILAALFLTLFLKVYNYTAYITALTTMVVLALGLIMPMGWKLGMVRILDTFLGVGIGVGCAFLLWPTRARKSIRRETKKTLCALEKHFSLLADHYLSGQTGNDSVIPSRIKVNEQLAECRESFREAAAEPGLSSAQRQELSRLLRTFSRIADLLSALYTVITRAKGKPLPEIKKYTATLLKETRELFSWMVSYAGSPETCGDKPDHRSAIHRFLIMGSRLRSIGTFDKVPLQRRNNISALVWNIRTIGAELDLAHERITALRKGRKN</sequence>
<evidence type="ECO:0000256" key="4">
    <source>
        <dbReference type="ARBA" id="ARBA00022989"/>
    </source>
</evidence>
<comment type="subcellular location">
    <subcellularLocation>
        <location evidence="1">Cell membrane</location>
        <topology evidence="1">Multi-pass membrane protein</topology>
    </subcellularLocation>
</comment>
<dbReference type="OrthoDB" id="138020at2"/>
<protein>
    <submittedName>
        <fullName evidence="9">Predicted membrane protein</fullName>
    </submittedName>
</protein>
<dbReference type="KEGG" id="dto:TOL2_C37710"/>
<evidence type="ECO:0000256" key="6">
    <source>
        <dbReference type="ARBA" id="ARBA00043993"/>
    </source>
</evidence>
<dbReference type="PANTHER" id="PTHR30509:SF9">
    <property type="entry name" value="MULTIDRUG RESISTANCE PROTEIN MDTO"/>
    <property type="match status" value="1"/>
</dbReference>
<dbReference type="RefSeq" id="WP_014959112.1">
    <property type="nucleotide sequence ID" value="NC_018645.1"/>
</dbReference>